<sequence>MDAFKYKACRLVGKTAVVTASTSGIGLAIAERLGHEGAAVIVSSRNDSNVKRSLNFLRDSGVKRVAGIACHVGDAEHRQKLVDFALNEFGRIDILVNNAGINPSFGDILEVSETIWDKLFDVNVKAGFLLTKLVVPHMQKVGGGSVIFNASISAYKSPPGIAAYGITKTTVVALTKALANSLASKNIRVNCIAPGIIKTKMSAMLWSGADGEVSEPHAFHEIACNRYGTPEECAGAVAFLVSDDASYITGESVVIAGGAQARL</sequence>
<dbReference type="AlphaFoldDB" id="A0A0B2VVD0"/>
<reference evidence="2 3" key="1">
    <citation type="submission" date="2014-11" db="EMBL/GenBank/DDBJ databases">
        <title>Genetic blueprint of the zoonotic pathogen Toxocara canis.</title>
        <authorList>
            <person name="Zhu X.-Q."/>
            <person name="Korhonen P.K."/>
            <person name="Cai H."/>
            <person name="Young N.D."/>
            <person name="Nejsum P."/>
            <person name="von Samson-Himmelstjerna G."/>
            <person name="Boag P.R."/>
            <person name="Tan P."/>
            <person name="Li Q."/>
            <person name="Min J."/>
            <person name="Yang Y."/>
            <person name="Wang X."/>
            <person name="Fang X."/>
            <person name="Hall R.S."/>
            <person name="Hofmann A."/>
            <person name="Sternberg P.W."/>
            <person name="Jex A.R."/>
            <person name="Gasser R.B."/>
        </authorList>
    </citation>
    <scope>NUCLEOTIDE SEQUENCE [LARGE SCALE GENOMIC DNA]</scope>
    <source>
        <strain evidence="2">PN_DK_2014</strain>
    </source>
</reference>
<dbReference type="Proteomes" id="UP000031036">
    <property type="component" value="Unassembled WGS sequence"/>
</dbReference>
<comment type="caution">
    <text evidence="2">The sequence shown here is derived from an EMBL/GenBank/DDBJ whole genome shotgun (WGS) entry which is preliminary data.</text>
</comment>
<dbReference type="Gene3D" id="3.40.50.720">
    <property type="entry name" value="NAD(P)-binding Rossmann-like Domain"/>
    <property type="match status" value="1"/>
</dbReference>
<dbReference type="InterPro" id="IPR036291">
    <property type="entry name" value="NAD(P)-bd_dom_sf"/>
</dbReference>
<dbReference type="PANTHER" id="PTHR43943:SF2">
    <property type="entry name" value="DEHYDROGENASE_REDUCTASE 4"/>
    <property type="match status" value="1"/>
</dbReference>
<organism evidence="2 3">
    <name type="scientific">Toxocara canis</name>
    <name type="common">Canine roundworm</name>
    <dbReference type="NCBI Taxonomy" id="6265"/>
    <lineage>
        <taxon>Eukaryota</taxon>
        <taxon>Metazoa</taxon>
        <taxon>Ecdysozoa</taxon>
        <taxon>Nematoda</taxon>
        <taxon>Chromadorea</taxon>
        <taxon>Rhabditida</taxon>
        <taxon>Spirurina</taxon>
        <taxon>Ascaridomorpha</taxon>
        <taxon>Ascaridoidea</taxon>
        <taxon>Toxocaridae</taxon>
        <taxon>Toxocara</taxon>
    </lineage>
</organism>
<dbReference type="FunFam" id="3.40.50.720:FF:000084">
    <property type="entry name" value="Short-chain dehydrogenase reductase"/>
    <property type="match status" value="1"/>
</dbReference>
<dbReference type="Pfam" id="PF13561">
    <property type="entry name" value="adh_short_C2"/>
    <property type="match status" value="1"/>
</dbReference>
<proteinExistence type="inferred from homology"/>
<protein>
    <submittedName>
        <fullName evidence="2">Dehydrogenase/reductase SDR family member 4</fullName>
    </submittedName>
</protein>
<dbReference type="PRINTS" id="PR00080">
    <property type="entry name" value="SDRFAMILY"/>
</dbReference>
<dbReference type="NCBIfam" id="NF005559">
    <property type="entry name" value="PRK07231.1"/>
    <property type="match status" value="1"/>
</dbReference>
<dbReference type="SUPFAM" id="SSF51735">
    <property type="entry name" value="NAD(P)-binding Rossmann-fold domains"/>
    <property type="match status" value="1"/>
</dbReference>
<comment type="similarity">
    <text evidence="1">Belongs to the short-chain dehydrogenases/reductases (SDR) family.</text>
</comment>
<keyword evidence="3" id="KW-1185">Reference proteome</keyword>
<dbReference type="OMA" id="FCDPLTM"/>
<dbReference type="InterPro" id="IPR002347">
    <property type="entry name" value="SDR_fam"/>
</dbReference>
<evidence type="ECO:0000313" key="2">
    <source>
        <dbReference type="EMBL" id="KHN84915.1"/>
    </source>
</evidence>
<evidence type="ECO:0000256" key="1">
    <source>
        <dbReference type="ARBA" id="ARBA00006484"/>
    </source>
</evidence>
<dbReference type="EMBL" id="JPKZ01000890">
    <property type="protein sequence ID" value="KHN84915.1"/>
    <property type="molecule type" value="Genomic_DNA"/>
</dbReference>
<gene>
    <name evidence="2" type="primary">DHRS4</name>
    <name evidence="2" type="ORF">Tcan_05326</name>
</gene>
<accession>A0A0B2VVD0</accession>
<dbReference type="STRING" id="6265.A0A0B2VVD0"/>
<evidence type="ECO:0000313" key="3">
    <source>
        <dbReference type="Proteomes" id="UP000031036"/>
    </source>
</evidence>
<dbReference type="GO" id="GO:0004090">
    <property type="term" value="F:carbonyl reductase (NADPH) activity"/>
    <property type="evidence" value="ECO:0007669"/>
    <property type="project" value="TreeGrafter"/>
</dbReference>
<dbReference type="OrthoDB" id="1669814at2759"/>
<name>A0A0B2VVD0_TOXCA</name>
<dbReference type="PANTHER" id="PTHR43943">
    <property type="entry name" value="DEHYDROGENASE/REDUCTASE (SDR FAMILY) MEMBER 4"/>
    <property type="match status" value="1"/>
</dbReference>
<dbReference type="PRINTS" id="PR00081">
    <property type="entry name" value="GDHRDH"/>
</dbReference>